<accession>A0AAV7ZY72</accession>
<feature type="domain" description="G protein-coupled receptor GPR1/2/3 C-terminal" evidence="6">
    <location>
        <begin position="192"/>
        <end position="258"/>
    </location>
</feature>
<feature type="transmembrane region" description="Helical" evidence="5">
    <location>
        <begin position="151"/>
        <end position="171"/>
    </location>
</feature>
<keyword evidence="7" id="KW-0675">Receptor</keyword>
<evidence type="ECO:0000256" key="4">
    <source>
        <dbReference type="ARBA" id="ARBA00023136"/>
    </source>
</evidence>
<proteinExistence type="predicted"/>
<evidence type="ECO:0000256" key="2">
    <source>
        <dbReference type="ARBA" id="ARBA00022692"/>
    </source>
</evidence>
<dbReference type="AlphaFoldDB" id="A0AAV7ZY72"/>
<reference evidence="7" key="1">
    <citation type="submission" date="2022-08" db="EMBL/GenBank/DDBJ databases">
        <title>Novel sulphate-reducing endosymbionts in the free-living metamonad Anaeramoeba.</title>
        <authorList>
            <person name="Jerlstrom-Hultqvist J."/>
            <person name="Cepicka I."/>
            <person name="Gallot-Lavallee L."/>
            <person name="Salas-Leiva D."/>
            <person name="Curtis B.A."/>
            <person name="Zahonova K."/>
            <person name="Pipaliya S."/>
            <person name="Dacks J."/>
            <person name="Roger A.J."/>
        </authorList>
    </citation>
    <scope>NUCLEOTIDE SEQUENCE</scope>
    <source>
        <strain evidence="7">Busselton2</strain>
    </source>
</reference>
<sequence>MGIATEVYVAIVSCVLSSIGSFLIILLNLRFSDYRSNFFRKLIWVLSSYDFLLTVLFFFPQSNKNSCKFQSYALVFAGSMAPNFSFCIAIITYLNISKNYPIWKLAKISIYLHAVSFCASLGIMIFSLFTAQVGPYPETYWCFIHGRLAKGFYYGTIWISCLGSTIMYLLIVKKITQVSRAIERMMNLEDAKKRREVLQSQIRMSIIPLSLIITWFFPSIRRGREIFSPNSKEIPWLNILQSLTNPLQGFLDCIVFVFCSKYSRDKLYELFCCKEWKKSSPMKVIGLSHDKKTPLLITAEEFMSNSSQKEADPVISLQESINNN</sequence>
<evidence type="ECO:0000313" key="8">
    <source>
        <dbReference type="Proteomes" id="UP001146793"/>
    </source>
</evidence>
<dbReference type="Proteomes" id="UP001146793">
    <property type="component" value="Unassembled WGS sequence"/>
</dbReference>
<feature type="transmembrane region" description="Helical" evidence="5">
    <location>
        <begin position="41"/>
        <end position="59"/>
    </location>
</feature>
<dbReference type="GO" id="GO:0005886">
    <property type="term" value="C:plasma membrane"/>
    <property type="evidence" value="ECO:0007669"/>
    <property type="project" value="TreeGrafter"/>
</dbReference>
<feature type="transmembrane region" description="Helical" evidence="5">
    <location>
        <begin position="108"/>
        <end position="131"/>
    </location>
</feature>
<evidence type="ECO:0000259" key="6">
    <source>
        <dbReference type="Pfam" id="PF11970"/>
    </source>
</evidence>
<name>A0AAV7ZY72_9EUKA</name>
<feature type="transmembrane region" description="Helical" evidence="5">
    <location>
        <begin position="6"/>
        <end position="29"/>
    </location>
</feature>
<dbReference type="InterPro" id="IPR022343">
    <property type="entry name" value="GCR1-cAMP_receptor"/>
</dbReference>
<dbReference type="Pfam" id="PF11970">
    <property type="entry name" value="GPR_Gpa2_C"/>
    <property type="match status" value="1"/>
</dbReference>
<organism evidence="7 8">
    <name type="scientific">Anaeramoeba flamelloides</name>
    <dbReference type="NCBI Taxonomy" id="1746091"/>
    <lineage>
        <taxon>Eukaryota</taxon>
        <taxon>Metamonada</taxon>
        <taxon>Anaeramoebidae</taxon>
        <taxon>Anaeramoeba</taxon>
    </lineage>
</organism>
<dbReference type="SUPFAM" id="SSF81321">
    <property type="entry name" value="Family A G protein-coupled receptor-like"/>
    <property type="match status" value="1"/>
</dbReference>
<evidence type="ECO:0000256" key="5">
    <source>
        <dbReference type="SAM" id="Phobius"/>
    </source>
</evidence>
<comment type="subcellular location">
    <subcellularLocation>
        <location evidence="1">Membrane</location>
        <topology evidence="1">Multi-pass membrane protein</topology>
    </subcellularLocation>
</comment>
<evidence type="ECO:0000256" key="1">
    <source>
        <dbReference type="ARBA" id="ARBA00004141"/>
    </source>
</evidence>
<dbReference type="GO" id="GO:0004930">
    <property type="term" value="F:G protein-coupled receptor activity"/>
    <property type="evidence" value="ECO:0007669"/>
    <property type="project" value="TreeGrafter"/>
</dbReference>
<dbReference type="PANTHER" id="PTHR23112">
    <property type="entry name" value="G PROTEIN-COUPLED RECEPTOR 157-RELATED"/>
    <property type="match status" value="1"/>
</dbReference>
<dbReference type="InterPro" id="IPR022596">
    <property type="entry name" value="GPR1/2/3_C"/>
</dbReference>
<evidence type="ECO:0000313" key="7">
    <source>
        <dbReference type="EMBL" id="KAJ3446270.1"/>
    </source>
</evidence>
<protein>
    <submittedName>
        <fullName evidence="7">G protein-coupled receptor</fullName>
    </submittedName>
</protein>
<keyword evidence="4 5" id="KW-0472">Membrane</keyword>
<keyword evidence="3 5" id="KW-1133">Transmembrane helix</keyword>
<dbReference type="EMBL" id="JANTQA010000021">
    <property type="protein sequence ID" value="KAJ3446270.1"/>
    <property type="molecule type" value="Genomic_DNA"/>
</dbReference>
<dbReference type="GO" id="GO:0007189">
    <property type="term" value="P:adenylate cyclase-activating G protein-coupled receptor signaling pathway"/>
    <property type="evidence" value="ECO:0007669"/>
    <property type="project" value="TreeGrafter"/>
</dbReference>
<dbReference type="PANTHER" id="PTHR23112:SF0">
    <property type="entry name" value="TRANSMEMBRANE PROTEIN 116"/>
    <property type="match status" value="1"/>
</dbReference>
<keyword evidence="2 5" id="KW-0812">Transmembrane</keyword>
<dbReference type="Gene3D" id="1.20.1070.10">
    <property type="entry name" value="Rhodopsin 7-helix transmembrane proteins"/>
    <property type="match status" value="1"/>
</dbReference>
<evidence type="ECO:0000256" key="3">
    <source>
        <dbReference type="ARBA" id="ARBA00022989"/>
    </source>
</evidence>
<comment type="caution">
    <text evidence="7">The sequence shown here is derived from an EMBL/GenBank/DDBJ whole genome shotgun (WGS) entry which is preliminary data.</text>
</comment>
<feature type="transmembrane region" description="Helical" evidence="5">
    <location>
        <begin position="71"/>
        <end position="96"/>
    </location>
</feature>
<feature type="transmembrane region" description="Helical" evidence="5">
    <location>
        <begin position="202"/>
        <end position="220"/>
    </location>
</feature>
<dbReference type="PRINTS" id="PR02001">
    <property type="entry name" value="GCR1CAMPR"/>
</dbReference>
<gene>
    <name evidence="7" type="ORF">M0812_08807</name>
</gene>